<dbReference type="AlphaFoldDB" id="A0A9R1BUV3"/>
<sequence>MAVAAGCGGRPPGGGDNYGAECWRLVRPRGKLKSEGVRSWPSSRNQCSAKGASIPSDAVILGVPV</sequence>
<reference evidence="1 2" key="1">
    <citation type="submission" date="2017-09" db="EMBL/GenBank/DDBJ databases">
        <authorList>
            <consortium name="International Durum Wheat Genome Sequencing Consortium (IDWGSC)"/>
            <person name="Milanesi L."/>
        </authorList>
    </citation>
    <scope>NUCLEOTIDE SEQUENCE [LARGE SCALE GENOMIC DNA]</scope>
    <source>
        <strain evidence="2">cv. Svevo</strain>
    </source>
</reference>
<proteinExistence type="predicted"/>
<name>A0A9R1BUV3_TRITD</name>
<gene>
    <name evidence="1" type="ORF">TRITD_7Av1G279700</name>
</gene>
<dbReference type="Proteomes" id="UP000324705">
    <property type="component" value="Chromosome 7A"/>
</dbReference>
<organism evidence="1 2">
    <name type="scientific">Triticum turgidum subsp. durum</name>
    <name type="common">Durum wheat</name>
    <name type="synonym">Triticum durum</name>
    <dbReference type="NCBI Taxonomy" id="4567"/>
    <lineage>
        <taxon>Eukaryota</taxon>
        <taxon>Viridiplantae</taxon>
        <taxon>Streptophyta</taxon>
        <taxon>Embryophyta</taxon>
        <taxon>Tracheophyta</taxon>
        <taxon>Spermatophyta</taxon>
        <taxon>Magnoliopsida</taxon>
        <taxon>Liliopsida</taxon>
        <taxon>Poales</taxon>
        <taxon>Poaceae</taxon>
        <taxon>BOP clade</taxon>
        <taxon>Pooideae</taxon>
        <taxon>Triticodae</taxon>
        <taxon>Triticeae</taxon>
        <taxon>Triticinae</taxon>
        <taxon>Triticum</taxon>
    </lineage>
</organism>
<evidence type="ECO:0000313" key="1">
    <source>
        <dbReference type="EMBL" id="VAI82047.1"/>
    </source>
</evidence>
<dbReference type="EMBL" id="LT934123">
    <property type="protein sequence ID" value="VAI82047.1"/>
    <property type="molecule type" value="Genomic_DNA"/>
</dbReference>
<evidence type="ECO:0000313" key="2">
    <source>
        <dbReference type="Proteomes" id="UP000324705"/>
    </source>
</evidence>
<protein>
    <submittedName>
        <fullName evidence="1">Uncharacterized protein</fullName>
    </submittedName>
</protein>
<keyword evidence="2" id="KW-1185">Reference proteome</keyword>
<dbReference type="Gramene" id="TRITD7Av1G279700.1">
    <property type="protein sequence ID" value="TRITD7Av1G279700.1"/>
    <property type="gene ID" value="TRITD7Av1G279700"/>
</dbReference>
<accession>A0A9R1BUV3</accession>